<dbReference type="InterPro" id="IPR001920">
    <property type="entry name" value="Asp/Glu_race"/>
</dbReference>
<dbReference type="PROSITE" id="PS00924">
    <property type="entry name" value="ASP_GLU_RACEMASE_2"/>
    <property type="match status" value="1"/>
</dbReference>
<dbReference type="AlphaFoldDB" id="A0A7V4U280"/>
<dbReference type="SUPFAM" id="SSF53681">
    <property type="entry name" value="Aspartate/glutamate racemase"/>
    <property type="match status" value="2"/>
</dbReference>
<name>A0A7V4U280_CALAY</name>
<dbReference type="InterPro" id="IPR033134">
    <property type="entry name" value="Asp/Glu_racemase_AS_2"/>
</dbReference>
<dbReference type="Gene3D" id="3.40.50.1860">
    <property type="match status" value="2"/>
</dbReference>
<dbReference type="EMBL" id="DRQG01000115">
    <property type="protein sequence ID" value="HGY56558.1"/>
    <property type="molecule type" value="Genomic_DNA"/>
</dbReference>
<proteinExistence type="predicted"/>
<evidence type="ECO:0008006" key="2">
    <source>
        <dbReference type="Google" id="ProtNLM"/>
    </source>
</evidence>
<accession>A0A7V4U280</accession>
<dbReference type="GO" id="GO:0016855">
    <property type="term" value="F:racemase and epimerase activity, acting on amino acids and derivatives"/>
    <property type="evidence" value="ECO:0007669"/>
    <property type="project" value="InterPro"/>
</dbReference>
<sequence>MSNVVITDSGLGGLSVVAPLVEKIGNSSLHPHKIIFVNALPDTHHGYNTMPDTETKINMFNRVLYGIEKQFKPDMIAIACNTLSAIADRTSFARSHDRKLMNIIDLAIRYGRQRVFDLTGIHNKYVVFATETTIDNHSYEQRLKTIGVASSDIISVPCPGLASQIELNYRSTDTDSLVKKCVSKASQNLHSVKKPVYVILGCTHYGYVADLFTAEFNRLGINNTIFVNPNHYMVEEICQRLSINPAKQTEQRKGLVSVHIYSRCKILPEEITSVSKLIEPISKQTADALRNYELRPNLF</sequence>
<protein>
    <recommendedName>
        <fullName evidence="2">Glutamate racemase</fullName>
    </recommendedName>
</protein>
<reference evidence="1" key="1">
    <citation type="journal article" date="2020" name="mSystems">
        <title>Genome- and Community-Level Interaction Insights into Carbon Utilization and Element Cycling Functions of Hydrothermarchaeota in Hydrothermal Sediment.</title>
        <authorList>
            <person name="Zhou Z."/>
            <person name="Liu Y."/>
            <person name="Xu W."/>
            <person name="Pan J."/>
            <person name="Luo Z.H."/>
            <person name="Li M."/>
        </authorList>
    </citation>
    <scope>NUCLEOTIDE SEQUENCE [LARGE SCALE GENOMIC DNA]</scope>
    <source>
        <strain evidence="1">HyVt-577</strain>
    </source>
</reference>
<organism evidence="1">
    <name type="scientific">Caldithrix abyssi</name>
    <dbReference type="NCBI Taxonomy" id="187145"/>
    <lineage>
        <taxon>Bacteria</taxon>
        <taxon>Pseudomonadati</taxon>
        <taxon>Calditrichota</taxon>
        <taxon>Calditrichia</taxon>
        <taxon>Calditrichales</taxon>
        <taxon>Calditrichaceae</taxon>
        <taxon>Caldithrix</taxon>
    </lineage>
</organism>
<dbReference type="Proteomes" id="UP000885779">
    <property type="component" value="Unassembled WGS sequence"/>
</dbReference>
<gene>
    <name evidence="1" type="ORF">ENK44_12690</name>
</gene>
<comment type="caution">
    <text evidence="1">The sequence shown here is derived from an EMBL/GenBank/DDBJ whole genome shotgun (WGS) entry which is preliminary data.</text>
</comment>
<evidence type="ECO:0000313" key="1">
    <source>
        <dbReference type="EMBL" id="HGY56558.1"/>
    </source>
</evidence>